<dbReference type="InterPro" id="IPR004358">
    <property type="entry name" value="Sig_transdc_His_kin-like_C"/>
</dbReference>
<dbReference type="Proteomes" id="UP000317624">
    <property type="component" value="Unassembled WGS sequence"/>
</dbReference>
<dbReference type="InterPro" id="IPR003661">
    <property type="entry name" value="HisK_dim/P_dom"/>
</dbReference>
<keyword evidence="10" id="KW-1185">Reference proteome</keyword>
<dbReference type="Pfam" id="PF00512">
    <property type="entry name" value="HisKA"/>
    <property type="match status" value="1"/>
</dbReference>
<dbReference type="InterPro" id="IPR050351">
    <property type="entry name" value="BphY/WalK/GraS-like"/>
</dbReference>
<dbReference type="SUPFAM" id="SSF55874">
    <property type="entry name" value="ATPase domain of HSP90 chaperone/DNA topoisomerase II/histidine kinase"/>
    <property type="match status" value="1"/>
</dbReference>
<feature type="domain" description="Histidine kinase" evidence="8">
    <location>
        <begin position="518"/>
        <end position="733"/>
    </location>
</feature>
<protein>
    <recommendedName>
        <fullName evidence="2">histidine kinase</fullName>
        <ecNumber evidence="2">2.7.13.3</ecNumber>
    </recommendedName>
</protein>
<evidence type="ECO:0000256" key="1">
    <source>
        <dbReference type="ARBA" id="ARBA00000085"/>
    </source>
</evidence>
<keyword evidence="5" id="KW-0418">Kinase</keyword>
<keyword evidence="4" id="KW-0808">Transferase</keyword>
<name>A0A558BUR9_9BACT</name>
<dbReference type="AlphaFoldDB" id="A0A558BUR9"/>
<dbReference type="PANTHER" id="PTHR42878">
    <property type="entry name" value="TWO-COMPONENT HISTIDINE KINASE"/>
    <property type="match status" value="1"/>
</dbReference>
<evidence type="ECO:0000313" key="10">
    <source>
        <dbReference type="Proteomes" id="UP000317624"/>
    </source>
</evidence>
<dbReference type="PANTHER" id="PTHR42878:SF15">
    <property type="entry name" value="BACTERIOPHYTOCHROME"/>
    <property type="match status" value="1"/>
</dbReference>
<dbReference type="GO" id="GO:0016020">
    <property type="term" value="C:membrane"/>
    <property type="evidence" value="ECO:0007669"/>
    <property type="project" value="UniProtKB-SubCell"/>
</dbReference>
<dbReference type="InterPro" id="IPR036890">
    <property type="entry name" value="HATPase_C_sf"/>
</dbReference>
<dbReference type="InterPro" id="IPR003594">
    <property type="entry name" value="HATPase_dom"/>
</dbReference>
<dbReference type="SMART" id="SM00091">
    <property type="entry name" value="PAS"/>
    <property type="match status" value="2"/>
</dbReference>
<dbReference type="InterPro" id="IPR000014">
    <property type="entry name" value="PAS"/>
</dbReference>
<keyword evidence="7" id="KW-0175">Coiled coil</keyword>
<proteinExistence type="predicted"/>
<dbReference type="InterPro" id="IPR036097">
    <property type="entry name" value="HisK_dim/P_sf"/>
</dbReference>
<comment type="catalytic activity">
    <reaction evidence="1">
        <text>ATP + protein L-histidine = ADP + protein N-phospho-L-histidine.</text>
        <dbReference type="EC" id="2.7.13.3"/>
    </reaction>
</comment>
<keyword evidence="6" id="KW-0472">Membrane</keyword>
<dbReference type="InterPro" id="IPR005467">
    <property type="entry name" value="His_kinase_dom"/>
</dbReference>
<dbReference type="GO" id="GO:0030295">
    <property type="term" value="F:protein kinase activator activity"/>
    <property type="evidence" value="ECO:0007669"/>
    <property type="project" value="TreeGrafter"/>
</dbReference>
<dbReference type="SUPFAM" id="SSF47384">
    <property type="entry name" value="Homodimeric domain of signal transducing histidine kinase"/>
    <property type="match status" value="1"/>
</dbReference>
<evidence type="ECO:0000313" key="9">
    <source>
        <dbReference type="EMBL" id="TVT40265.1"/>
    </source>
</evidence>
<dbReference type="CDD" id="cd00082">
    <property type="entry name" value="HisKA"/>
    <property type="match status" value="1"/>
</dbReference>
<dbReference type="Gene3D" id="3.30.565.10">
    <property type="entry name" value="Histidine kinase-like ATPase, C-terminal domain"/>
    <property type="match status" value="1"/>
</dbReference>
<dbReference type="GO" id="GO:0000155">
    <property type="term" value="F:phosphorelay sensor kinase activity"/>
    <property type="evidence" value="ECO:0007669"/>
    <property type="project" value="InterPro"/>
</dbReference>
<dbReference type="Gene3D" id="1.10.287.130">
    <property type="match status" value="1"/>
</dbReference>
<dbReference type="EMBL" id="VMRJ01000003">
    <property type="protein sequence ID" value="TVT40265.1"/>
    <property type="molecule type" value="Genomic_DNA"/>
</dbReference>
<keyword evidence="3" id="KW-0597">Phosphoprotein</keyword>
<feature type="coiled-coil region" evidence="7">
    <location>
        <begin position="470"/>
        <end position="497"/>
    </location>
</feature>
<evidence type="ECO:0000256" key="7">
    <source>
        <dbReference type="SAM" id="Coils"/>
    </source>
</evidence>
<reference evidence="9 10" key="1">
    <citation type="submission" date="2019-07" db="EMBL/GenBank/DDBJ databases">
        <title>Hymenobacter sp. straun FUR1 Genome sequencing and assembly.</title>
        <authorList>
            <person name="Chhetri G."/>
        </authorList>
    </citation>
    <scope>NUCLEOTIDE SEQUENCE [LARGE SCALE GENOMIC DNA]</scope>
    <source>
        <strain evidence="9 10">Fur1</strain>
    </source>
</reference>
<organism evidence="9 10">
    <name type="scientific">Hymenobacter setariae</name>
    <dbReference type="NCBI Taxonomy" id="2594794"/>
    <lineage>
        <taxon>Bacteria</taxon>
        <taxon>Pseudomonadati</taxon>
        <taxon>Bacteroidota</taxon>
        <taxon>Cytophagia</taxon>
        <taxon>Cytophagales</taxon>
        <taxon>Hymenobacteraceae</taxon>
        <taxon>Hymenobacter</taxon>
    </lineage>
</organism>
<dbReference type="PROSITE" id="PS50109">
    <property type="entry name" value="HIS_KIN"/>
    <property type="match status" value="1"/>
</dbReference>
<feature type="coiled-coil region" evidence="7">
    <location>
        <begin position="279"/>
        <end position="359"/>
    </location>
</feature>
<evidence type="ECO:0000259" key="8">
    <source>
        <dbReference type="PROSITE" id="PS50109"/>
    </source>
</evidence>
<dbReference type="GO" id="GO:0000156">
    <property type="term" value="F:phosphorelay response regulator activity"/>
    <property type="evidence" value="ECO:0007669"/>
    <property type="project" value="TreeGrafter"/>
</dbReference>
<dbReference type="PRINTS" id="PR00344">
    <property type="entry name" value="BCTRLSENSOR"/>
</dbReference>
<gene>
    <name evidence="9" type="ORF">FNT36_12340</name>
</gene>
<dbReference type="SMART" id="SM00387">
    <property type="entry name" value="HATPase_c"/>
    <property type="match status" value="1"/>
</dbReference>
<evidence type="ECO:0000256" key="2">
    <source>
        <dbReference type="ARBA" id="ARBA00012438"/>
    </source>
</evidence>
<evidence type="ECO:0000256" key="6">
    <source>
        <dbReference type="ARBA" id="ARBA00023136"/>
    </source>
</evidence>
<sequence>MFKVFSPHVRPCPTVATPFETYFDLSFTGAILYEPVHNAAGELVDFAFYRVNPAAQRLLNLPAQPGGTYLGTFPAVASVGFNHQRQAFVEEVPAEWEGSYQADGFDYFFRTRAQRTDNYLLVSFSTLTEQSQQQADEALRQRQAREQAASAEAEAQRAELHHTLMQAPFAVAIFRGPDFVVELANAGQSELWGCPPEQVLGRPLFEALPSLAGQGLEEIFQQVLHTGQPLTRSEIPVRIARANTSLPEQGYFTFIYQPLRDAQGQLTGLMPMGVEVTGQVLARQQVQQLNEELAAINEELRASNEEYLLANTALSEAQQQLQQLNQELETRVQQRTHEAQAARAEAERQRLRLEQLVMQAPLAICVFDGPEWVYELVNPSYQRMFYGRELMGKRLVDALPEVADQPLMDILHAVYDTGVPFESREVLVPLARTAEGPIEDIFFNLTYQARFTERGQVDGFVTYAQDVTEEVLARQQVQVLNQELAAINEELTSTNEELHASNTSLTRTNVDLDNFIYTASHDLKTPISNIEGLLQLLAELLPDTGEPHELLLPILHRMQESVERFKRTIFHLTDVSKLQAEFAQPAVTLSLAAVVEDVRQDLLPQLTATHAQLAVAVAGYETTVFSAKNLRSLVFNLLSNALKYRHPARVPWVRVACACQGRDLVLTVQDNGLGIGEQQQKRLFQLFQRLHTHVEGTGVGLYTVKKIVENAGGTISVQSQEGIGTTFTLVFPA</sequence>
<evidence type="ECO:0000256" key="3">
    <source>
        <dbReference type="ARBA" id="ARBA00022553"/>
    </source>
</evidence>
<dbReference type="SMART" id="SM00388">
    <property type="entry name" value="HisKA"/>
    <property type="match status" value="1"/>
</dbReference>
<dbReference type="OrthoDB" id="9757990at2"/>
<dbReference type="Gene3D" id="3.30.450.20">
    <property type="entry name" value="PAS domain"/>
    <property type="match status" value="2"/>
</dbReference>
<dbReference type="GO" id="GO:0007234">
    <property type="term" value="P:osmosensory signaling via phosphorelay pathway"/>
    <property type="evidence" value="ECO:0007669"/>
    <property type="project" value="TreeGrafter"/>
</dbReference>
<dbReference type="Pfam" id="PF08448">
    <property type="entry name" value="PAS_4"/>
    <property type="match status" value="2"/>
</dbReference>
<evidence type="ECO:0000256" key="4">
    <source>
        <dbReference type="ARBA" id="ARBA00022679"/>
    </source>
</evidence>
<dbReference type="InterPro" id="IPR013656">
    <property type="entry name" value="PAS_4"/>
</dbReference>
<dbReference type="InterPro" id="IPR035965">
    <property type="entry name" value="PAS-like_dom_sf"/>
</dbReference>
<evidence type="ECO:0000256" key="5">
    <source>
        <dbReference type="ARBA" id="ARBA00022777"/>
    </source>
</evidence>
<dbReference type="CDD" id="cd00130">
    <property type="entry name" value="PAS"/>
    <property type="match status" value="1"/>
</dbReference>
<comment type="caution">
    <text evidence="9">The sequence shown here is derived from an EMBL/GenBank/DDBJ whole genome shotgun (WGS) entry which is preliminary data.</text>
</comment>
<dbReference type="SUPFAM" id="SSF55785">
    <property type="entry name" value="PYP-like sensor domain (PAS domain)"/>
    <property type="match status" value="2"/>
</dbReference>
<accession>A0A558BUR9</accession>
<dbReference type="EC" id="2.7.13.3" evidence="2"/>
<dbReference type="Pfam" id="PF02518">
    <property type="entry name" value="HATPase_c"/>
    <property type="match status" value="1"/>
</dbReference>